<gene>
    <name evidence="10" type="ORF">CXQ85_003751</name>
</gene>
<dbReference type="OrthoDB" id="9986677at2759"/>
<dbReference type="RefSeq" id="XP_025344401.1">
    <property type="nucleotide sequence ID" value="XM_025487385.1"/>
</dbReference>
<evidence type="ECO:0000256" key="6">
    <source>
        <dbReference type="ARBA" id="ARBA00022927"/>
    </source>
</evidence>
<evidence type="ECO:0000256" key="4">
    <source>
        <dbReference type="ARBA" id="ARBA00022692"/>
    </source>
</evidence>
<evidence type="ECO:0000313" key="10">
    <source>
        <dbReference type="EMBL" id="PVH23461.1"/>
    </source>
</evidence>
<dbReference type="InterPro" id="IPR004813">
    <property type="entry name" value="OPT"/>
</dbReference>
<evidence type="ECO:0000256" key="8">
    <source>
        <dbReference type="ARBA" id="ARBA00023136"/>
    </source>
</evidence>
<feature type="transmembrane region" description="Helical" evidence="9">
    <location>
        <begin position="452"/>
        <end position="470"/>
    </location>
</feature>
<feature type="transmembrane region" description="Helical" evidence="9">
    <location>
        <begin position="843"/>
        <end position="864"/>
    </location>
</feature>
<comment type="similarity">
    <text evidence="2">Belongs to the oligopeptide OPT transporter family.</text>
</comment>
<dbReference type="EMBL" id="PKFO01000011">
    <property type="protein sequence ID" value="PVH23461.1"/>
    <property type="molecule type" value="Genomic_DNA"/>
</dbReference>
<name>A0A2V1B254_9ASCO</name>
<feature type="transmembrane region" description="Helical" evidence="9">
    <location>
        <begin position="815"/>
        <end position="831"/>
    </location>
</feature>
<keyword evidence="3" id="KW-0813">Transport</keyword>
<keyword evidence="6" id="KW-0653">Protein transport</keyword>
<organism evidence="10 11">
    <name type="scientific">Candidozyma haemuli</name>
    <dbReference type="NCBI Taxonomy" id="45357"/>
    <lineage>
        <taxon>Eukaryota</taxon>
        <taxon>Fungi</taxon>
        <taxon>Dikarya</taxon>
        <taxon>Ascomycota</taxon>
        <taxon>Saccharomycotina</taxon>
        <taxon>Pichiomycetes</taxon>
        <taxon>Metschnikowiaceae</taxon>
        <taxon>Candidozyma</taxon>
    </lineage>
</organism>
<evidence type="ECO:0000256" key="2">
    <source>
        <dbReference type="ARBA" id="ARBA00008807"/>
    </source>
</evidence>
<dbReference type="PANTHER" id="PTHR22601">
    <property type="entry name" value="ISP4 LIKE PROTEIN"/>
    <property type="match status" value="1"/>
</dbReference>
<feature type="transmembrane region" description="Helical" evidence="9">
    <location>
        <begin position="203"/>
        <end position="223"/>
    </location>
</feature>
<feature type="transmembrane region" description="Helical" evidence="9">
    <location>
        <begin position="614"/>
        <end position="636"/>
    </location>
</feature>
<evidence type="ECO:0000256" key="1">
    <source>
        <dbReference type="ARBA" id="ARBA00004141"/>
    </source>
</evidence>
<dbReference type="Proteomes" id="UP000244309">
    <property type="component" value="Unassembled WGS sequence"/>
</dbReference>
<sequence>MSEKIDAHVSIESIGKSASGNNDVDLNAIQSKQITLGDVAEEFTSDQKYYILQRLNFENLDSFEDLPAAAVYMLQKIAEMSPDESVKVLKQALEEHNGDVNVSNDTLDFFEALLNYKEAGTITYADEKSSGGMAKSEVQQTVESLEETSSGSIAYDKSNPNVIFDWDLQARTEAGIVAHWSIYEEVRSVAQPFDDPTIPCETFRVYVIGLLWTVIGSFINQFFAERMPSIALGTAVVQLFIFPCGKLMELVLPAKEVKIWNWSFNLNPGPWSGKEQMLATLTYSVSGGTIYVSYNLHNLMLDKFYGVPWVDFGYQFLLTLSTSFMGFGLAGIVRKFVVYPVNCLWPSILPTVALNRALCQPEKKSNINGWKVSSFSFFLIVFAASFVYFWIPDYLFTALSTFNWLTWIAPDNFNLATITGSRTGMGVNPITSFDFNIILYSNPLNLAFYTNLNYYIGAVLGMFCIVGLWWTNYKWTGFLPINSNALFTNEGKRYSVSSILGDDYLLDNSKYEKVGPPFYTAAQLVSYGAFFAMYPFTVFYVGLTNWKQIVFATKGFIKMFKERKVSTYDGFNDPFCRSMKHYKEVPEWCFTIILVISLVLAILAATLYPEAAPVWSIFFALAINFVFLIPICLFYAQTGYAFGLNVLVELIYGYINPGNGLGLNFVKAYGYVIDGQAENYITNQKQAHYMRIPPRALFRLQMISVFVHCLVQLGTFNLQVNSIEDYCDPKQPQKFSCPSSRTFYSASILWGVIGPKKVFGGLYPVLQWCFLIGFLLVFPCFLLKKYYGRHPLVKYFHPVILMQGFILWAPYNLSYITPGLYVSFAFMHYIKKKYTAWWSKYNYILSGGLSGGIAFSSIIIFFSVHYTNKSLDWWGNNVNSQGLDAMAPSRLNATLQAPEGYFGPRVGNFP</sequence>
<feature type="transmembrane region" description="Helical" evidence="9">
    <location>
        <begin position="372"/>
        <end position="391"/>
    </location>
</feature>
<keyword evidence="5" id="KW-0571">Peptide transport</keyword>
<dbReference type="CDD" id="cd14279">
    <property type="entry name" value="CUE"/>
    <property type="match status" value="1"/>
</dbReference>
<keyword evidence="11" id="KW-1185">Reference proteome</keyword>
<dbReference type="NCBIfam" id="TIGR00728">
    <property type="entry name" value="OPT_sfam"/>
    <property type="match status" value="1"/>
</dbReference>
<proteinExistence type="inferred from homology"/>
<evidence type="ECO:0000256" key="5">
    <source>
        <dbReference type="ARBA" id="ARBA00022856"/>
    </source>
</evidence>
<feature type="transmembrane region" description="Helical" evidence="9">
    <location>
        <begin position="312"/>
        <end position="333"/>
    </location>
</feature>
<evidence type="ECO:0000256" key="9">
    <source>
        <dbReference type="SAM" id="Phobius"/>
    </source>
</evidence>
<evidence type="ECO:0000256" key="7">
    <source>
        <dbReference type="ARBA" id="ARBA00022989"/>
    </source>
</evidence>
<protein>
    <submittedName>
        <fullName evidence="10">OPT family small oligopeptide transporter</fullName>
    </submittedName>
</protein>
<dbReference type="GO" id="GO:0016020">
    <property type="term" value="C:membrane"/>
    <property type="evidence" value="ECO:0007669"/>
    <property type="project" value="UniProtKB-SubCell"/>
</dbReference>
<evidence type="ECO:0000313" key="11">
    <source>
        <dbReference type="Proteomes" id="UP000244309"/>
    </source>
</evidence>
<keyword evidence="7 9" id="KW-1133">Transmembrane helix</keyword>
<dbReference type="NCBIfam" id="TIGR00727">
    <property type="entry name" value="ISP4_OPT"/>
    <property type="match status" value="1"/>
</dbReference>
<reference evidence="10 11" key="1">
    <citation type="submission" date="2017-12" db="EMBL/GenBank/DDBJ databases">
        <title>Genome Sequence of a Multidrug-Resistant Candida haemulonii Isolate from a Patient with Chronic Leg Ulcers in Israel.</title>
        <authorList>
            <person name="Chow N.A."/>
            <person name="Gade L."/>
            <person name="Batra D."/>
            <person name="Rowe L.A."/>
            <person name="Ben-Ami R."/>
            <person name="Loparev V.N."/>
            <person name="Litvintseva A.P."/>
        </authorList>
    </citation>
    <scope>NUCLEOTIDE SEQUENCE [LARGE SCALE GENOMIC DNA]</scope>
    <source>
        <strain evidence="10 11">B11899</strain>
    </source>
</reference>
<accession>A0A2V1B254</accession>
<feature type="transmembrane region" description="Helical" evidence="9">
    <location>
        <begin position="765"/>
        <end position="783"/>
    </location>
</feature>
<dbReference type="GeneID" id="37009081"/>
<dbReference type="InterPro" id="IPR004648">
    <property type="entry name" value="Oligpept_transpt"/>
</dbReference>
<comment type="caution">
    <text evidence="10">The sequence shown here is derived from an EMBL/GenBank/DDBJ whole genome shotgun (WGS) entry which is preliminary data.</text>
</comment>
<comment type="subcellular location">
    <subcellularLocation>
        <location evidence="1">Membrane</location>
        <topology evidence="1">Multi-pass membrane protein</topology>
    </subcellularLocation>
</comment>
<dbReference type="Pfam" id="PF03169">
    <property type="entry name" value="OPT"/>
    <property type="match status" value="1"/>
</dbReference>
<feature type="transmembrane region" description="Helical" evidence="9">
    <location>
        <begin position="588"/>
        <end position="608"/>
    </location>
</feature>
<keyword evidence="8 9" id="KW-0472">Membrane</keyword>
<dbReference type="GO" id="GO:0015031">
    <property type="term" value="P:protein transport"/>
    <property type="evidence" value="ECO:0007669"/>
    <property type="project" value="UniProtKB-KW"/>
</dbReference>
<evidence type="ECO:0000256" key="3">
    <source>
        <dbReference type="ARBA" id="ARBA00022448"/>
    </source>
</evidence>
<keyword evidence="4 9" id="KW-0812">Transmembrane</keyword>
<dbReference type="VEuPathDB" id="FungiDB:CXQ85_003751"/>
<dbReference type="AlphaFoldDB" id="A0A2V1B254"/>
<dbReference type="GO" id="GO:0035673">
    <property type="term" value="F:oligopeptide transmembrane transporter activity"/>
    <property type="evidence" value="ECO:0007669"/>
    <property type="project" value="InterPro"/>
</dbReference>